<keyword evidence="10" id="KW-1185">Reference proteome</keyword>
<dbReference type="PANTHER" id="PTHR40021">
    <property type="entry name" value="DEFECT AT LOW TEMPERATURE PROTEIN 1"/>
    <property type="match status" value="1"/>
</dbReference>
<evidence type="ECO:0000256" key="8">
    <source>
        <dbReference type="SAM" id="MobiDB-lite"/>
    </source>
</evidence>
<dbReference type="AlphaFoldDB" id="A0A9Q8VAV1"/>
<feature type="region of interest" description="Disordered" evidence="8">
    <location>
        <begin position="116"/>
        <end position="158"/>
    </location>
</feature>
<reference evidence="9" key="1">
    <citation type="submission" date="2021-11" db="EMBL/GenBank/DDBJ databases">
        <title>Purpureocillium_takamizusanense_genome.</title>
        <authorList>
            <person name="Nguyen N.-H."/>
        </authorList>
    </citation>
    <scope>NUCLEOTIDE SEQUENCE</scope>
    <source>
        <strain evidence="9">PT3</strain>
    </source>
</reference>
<keyword evidence="5 7" id="KW-1133">Transmembrane helix</keyword>
<feature type="compositionally biased region" description="Low complexity" evidence="8">
    <location>
        <begin position="406"/>
        <end position="427"/>
    </location>
</feature>
<evidence type="ECO:0000256" key="2">
    <source>
        <dbReference type="ARBA" id="ARBA00005550"/>
    </source>
</evidence>
<proteinExistence type="inferred from homology"/>
<evidence type="ECO:0000256" key="6">
    <source>
        <dbReference type="ARBA" id="ARBA00023136"/>
    </source>
</evidence>
<feature type="compositionally biased region" description="Low complexity" evidence="8">
    <location>
        <begin position="379"/>
        <end position="397"/>
    </location>
</feature>
<sequence>MQSRRLFSRLAYGSIYLFLYVVLLGLLLITPADAIDRSIANDQRYNVLIVTISYVVTITVVVFVYILRLYINKLALAAIPKTWVPIDKGDVKDAVYKMVAAGLNRSATVAFAARPRVQGRDDEGHPHESAYREGGAETRRGGINGSAGGKRASDETVYPLPPRRRAVWGDIEHYGWASPNSPDLPDLQYSTVLSELPNLIEAKALTMAPTDPESQSDPPMLDPEATALLQRQPHMSLRDYMEHLAGLGVVNMGQVATDFLSQFEYARFSNRPISNARFRETMHLFAELLRAMQPLDLDALDSKSASGAGGDEDEDDEWGPRPSESDIDNDAPMDPTPPSPRSSVSHPRSVSSRGSAPKSGRANASAYAWSFRTAPNTPGSRRTGGLRSLSRKSSGNSFAQTRRPFSLNHSPSSPSLRSKASSSDSGSVIRLATREDPDALPYVLNLRPTGDGAHEHT</sequence>
<comment type="caution">
    <text evidence="7">Lacks conserved residue(s) required for the propagation of feature annotation.</text>
</comment>
<feature type="transmembrane region" description="Helical" evidence="7">
    <location>
        <begin position="44"/>
        <end position="67"/>
    </location>
</feature>
<dbReference type="Proteomes" id="UP000829364">
    <property type="component" value="Chromosome 5"/>
</dbReference>
<gene>
    <name evidence="7" type="primary">DLT1</name>
    <name evidence="9" type="ORF">JDV02_005956</name>
</gene>
<dbReference type="PANTHER" id="PTHR40021:SF1">
    <property type="entry name" value="DEFECT AT LOW TEMPERATURE PROTEIN 1"/>
    <property type="match status" value="1"/>
</dbReference>
<name>A0A9Q8VAV1_9HYPO</name>
<keyword evidence="6 7" id="KW-0472">Membrane</keyword>
<feature type="region of interest" description="Disordered" evidence="8">
    <location>
        <begin position="300"/>
        <end position="457"/>
    </location>
</feature>
<protein>
    <recommendedName>
        <fullName evidence="3 7">Defect at low temperature protein 1</fullName>
    </recommendedName>
</protein>
<evidence type="ECO:0000256" key="5">
    <source>
        <dbReference type="ARBA" id="ARBA00022989"/>
    </source>
</evidence>
<dbReference type="EMBL" id="CP086358">
    <property type="protein sequence ID" value="UNI19805.1"/>
    <property type="molecule type" value="Genomic_DNA"/>
</dbReference>
<comment type="similarity">
    <text evidence="2 7">Belongs to the DLT1 family.</text>
</comment>
<dbReference type="GO" id="GO:0016020">
    <property type="term" value="C:membrane"/>
    <property type="evidence" value="ECO:0007669"/>
    <property type="project" value="UniProtKB-SubCell"/>
</dbReference>
<evidence type="ECO:0000256" key="3">
    <source>
        <dbReference type="ARBA" id="ARBA00021353"/>
    </source>
</evidence>
<feature type="compositionally biased region" description="Basic and acidic residues" evidence="8">
    <location>
        <begin position="118"/>
        <end position="140"/>
    </location>
</feature>
<dbReference type="OrthoDB" id="4096362at2759"/>
<organism evidence="9 10">
    <name type="scientific">Purpureocillium takamizusanense</name>
    <dbReference type="NCBI Taxonomy" id="2060973"/>
    <lineage>
        <taxon>Eukaryota</taxon>
        <taxon>Fungi</taxon>
        <taxon>Dikarya</taxon>
        <taxon>Ascomycota</taxon>
        <taxon>Pezizomycotina</taxon>
        <taxon>Sordariomycetes</taxon>
        <taxon>Hypocreomycetidae</taxon>
        <taxon>Hypocreales</taxon>
        <taxon>Ophiocordycipitaceae</taxon>
        <taxon>Purpureocillium</taxon>
    </lineage>
</organism>
<feature type="compositionally biased region" description="Low complexity" evidence="8">
    <location>
        <begin position="341"/>
        <end position="355"/>
    </location>
</feature>
<keyword evidence="4 7" id="KW-0812">Transmembrane</keyword>
<evidence type="ECO:0000256" key="1">
    <source>
        <dbReference type="ARBA" id="ARBA00002489"/>
    </source>
</evidence>
<evidence type="ECO:0000256" key="7">
    <source>
        <dbReference type="RuleBase" id="RU367100"/>
    </source>
</evidence>
<comment type="function">
    <text evidence="1 7">Required for growth under high-pressure and low-temperature conditions.</text>
</comment>
<dbReference type="InterPro" id="IPR038869">
    <property type="entry name" value="DLT1"/>
</dbReference>
<evidence type="ECO:0000313" key="10">
    <source>
        <dbReference type="Proteomes" id="UP000829364"/>
    </source>
</evidence>
<evidence type="ECO:0000313" key="9">
    <source>
        <dbReference type="EMBL" id="UNI19805.1"/>
    </source>
</evidence>
<accession>A0A9Q8VAV1</accession>
<comment type="subcellular location">
    <subcellularLocation>
        <location evidence="7">Membrane</location>
        <topology evidence="7">Multi-pass membrane protein</topology>
    </subcellularLocation>
</comment>
<evidence type="ECO:0000256" key="4">
    <source>
        <dbReference type="ARBA" id="ARBA00022692"/>
    </source>
</evidence>